<keyword evidence="3" id="KW-1185">Reference proteome</keyword>
<accession>A0AA38FPX5</accession>
<dbReference type="Proteomes" id="UP000824469">
    <property type="component" value="Unassembled WGS sequence"/>
</dbReference>
<proteinExistence type="predicted"/>
<dbReference type="EMBL" id="JAHRHJ020000007">
    <property type="protein sequence ID" value="KAH9308582.1"/>
    <property type="molecule type" value="Genomic_DNA"/>
</dbReference>
<name>A0AA38FPX5_TAXCH</name>
<feature type="non-terminal residue" evidence="2">
    <location>
        <position position="90"/>
    </location>
</feature>
<evidence type="ECO:0000259" key="1">
    <source>
        <dbReference type="Pfam" id="PF03732"/>
    </source>
</evidence>
<dbReference type="Pfam" id="PF03732">
    <property type="entry name" value="Retrotrans_gag"/>
    <property type="match status" value="1"/>
</dbReference>
<feature type="domain" description="Retrotransposon gag" evidence="1">
    <location>
        <begin position="2"/>
        <end position="62"/>
    </location>
</feature>
<sequence length="90" mass="10785">EWFYHLPNACITNWATMRSVFEERFKPSKYSHAFLAQLTHMKESYEPMWDFIAKFNKLIHKILDLAIPTLENQKCFFINSQPPDVSFLSR</sequence>
<reference evidence="2 3" key="1">
    <citation type="journal article" date="2021" name="Nat. Plants">
        <title>The Taxus genome provides insights into paclitaxel biosynthesis.</title>
        <authorList>
            <person name="Xiong X."/>
            <person name="Gou J."/>
            <person name="Liao Q."/>
            <person name="Li Y."/>
            <person name="Zhou Q."/>
            <person name="Bi G."/>
            <person name="Li C."/>
            <person name="Du R."/>
            <person name="Wang X."/>
            <person name="Sun T."/>
            <person name="Guo L."/>
            <person name="Liang H."/>
            <person name="Lu P."/>
            <person name="Wu Y."/>
            <person name="Zhang Z."/>
            <person name="Ro D.K."/>
            <person name="Shang Y."/>
            <person name="Huang S."/>
            <person name="Yan J."/>
        </authorList>
    </citation>
    <scope>NUCLEOTIDE SEQUENCE [LARGE SCALE GENOMIC DNA]</scope>
    <source>
        <strain evidence="2">Ta-2019</strain>
    </source>
</reference>
<organism evidence="2 3">
    <name type="scientific">Taxus chinensis</name>
    <name type="common">Chinese yew</name>
    <name type="synonym">Taxus wallichiana var. chinensis</name>
    <dbReference type="NCBI Taxonomy" id="29808"/>
    <lineage>
        <taxon>Eukaryota</taxon>
        <taxon>Viridiplantae</taxon>
        <taxon>Streptophyta</taxon>
        <taxon>Embryophyta</taxon>
        <taxon>Tracheophyta</taxon>
        <taxon>Spermatophyta</taxon>
        <taxon>Pinopsida</taxon>
        <taxon>Pinidae</taxon>
        <taxon>Conifers II</taxon>
        <taxon>Cupressales</taxon>
        <taxon>Taxaceae</taxon>
        <taxon>Taxus</taxon>
    </lineage>
</organism>
<feature type="non-terminal residue" evidence="2">
    <location>
        <position position="1"/>
    </location>
</feature>
<dbReference type="InterPro" id="IPR005162">
    <property type="entry name" value="Retrotrans_gag_dom"/>
</dbReference>
<evidence type="ECO:0000313" key="3">
    <source>
        <dbReference type="Proteomes" id="UP000824469"/>
    </source>
</evidence>
<comment type="caution">
    <text evidence="2">The sequence shown here is derived from an EMBL/GenBank/DDBJ whole genome shotgun (WGS) entry which is preliminary data.</text>
</comment>
<evidence type="ECO:0000313" key="2">
    <source>
        <dbReference type="EMBL" id="KAH9308582.1"/>
    </source>
</evidence>
<gene>
    <name evidence="2" type="ORF">KI387_036493</name>
</gene>
<dbReference type="AlphaFoldDB" id="A0AA38FPX5"/>
<protein>
    <recommendedName>
        <fullName evidence="1">Retrotransposon gag domain-containing protein</fullName>
    </recommendedName>
</protein>